<evidence type="ECO:0000256" key="1">
    <source>
        <dbReference type="ARBA" id="ARBA00022515"/>
    </source>
</evidence>
<feature type="binding site" evidence="8">
    <location>
        <position position="528"/>
    </location>
    <ligand>
        <name>Zn(2+)</name>
        <dbReference type="ChEBI" id="CHEBI:29105"/>
        <label>2</label>
    </ligand>
</feature>
<comment type="similarity">
    <text evidence="8">Belongs to the helicase family. PriA subfamily.</text>
</comment>
<keyword evidence="12" id="KW-1185">Reference proteome</keyword>
<keyword evidence="11" id="KW-0378">Hydrolase</keyword>
<comment type="cofactor">
    <cofactor evidence="8">
        <name>Zn(2+)</name>
        <dbReference type="ChEBI" id="CHEBI:29105"/>
    </cofactor>
    <text evidence="8">Binds 2 zinc ions per subunit.</text>
</comment>
<evidence type="ECO:0000256" key="7">
    <source>
        <dbReference type="ARBA" id="ARBA00023125"/>
    </source>
</evidence>
<dbReference type="GO" id="GO:0006310">
    <property type="term" value="P:DNA recombination"/>
    <property type="evidence" value="ECO:0007669"/>
    <property type="project" value="InterPro"/>
</dbReference>
<dbReference type="Gene3D" id="3.40.1440.60">
    <property type="entry name" value="PriA, 3(prime) DNA-binding domain"/>
    <property type="match status" value="1"/>
</dbReference>
<dbReference type="GO" id="GO:0006270">
    <property type="term" value="P:DNA replication initiation"/>
    <property type="evidence" value="ECO:0007669"/>
    <property type="project" value="TreeGrafter"/>
</dbReference>
<dbReference type="InterPro" id="IPR005259">
    <property type="entry name" value="PriA"/>
</dbReference>
<feature type="binding site" evidence="8">
    <location>
        <position position="569"/>
    </location>
    <ligand>
        <name>Zn(2+)</name>
        <dbReference type="ChEBI" id="CHEBI:29105"/>
        <label>1</label>
    </ligand>
</feature>
<keyword evidence="1 8" id="KW-0639">Primosome</keyword>
<feature type="region of interest" description="Disordered" evidence="9">
    <location>
        <begin position="154"/>
        <end position="190"/>
    </location>
</feature>
<protein>
    <recommendedName>
        <fullName evidence="8">Probable replication restart protein PriA</fullName>
    </recommendedName>
    <alternativeName>
        <fullName evidence="8">Putative ATP-dependent DNA helicase PriA</fullName>
    </alternativeName>
</protein>
<keyword evidence="3 8" id="KW-0479">Metal-binding</keyword>
<feature type="binding site" evidence="8">
    <location>
        <position position="531"/>
    </location>
    <ligand>
        <name>Zn(2+)</name>
        <dbReference type="ChEBI" id="CHEBI:29105"/>
        <label>2</label>
    </ligand>
</feature>
<comment type="function">
    <text evidence="8">Initiates the restart of stalled replication forks, which reloads the replicative helicase on sites other than the origin of replication. Recognizes and binds to abandoned replication forks and remodels them to uncover a helicase loading site. Promotes assembly of the primosome at these replication forks.</text>
</comment>
<dbReference type="InterPro" id="IPR042115">
    <property type="entry name" value="PriA_3primeBD_sf"/>
</dbReference>
<dbReference type="AlphaFoldDB" id="A0A542SLY1"/>
<feature type="binding site" evidence="8">
    <location>
        <position position="566"/>
    </location>
    <ligand>
        <name>Zn(2+)</name>
        <dbReference type="ChEBI" id="CHEBI:29105"/>
        <label>1</label>
    </ligand>
</feature>
<proteinExistence type="inferred from homology"/>
<evidence type="ECO:0000313" key="11">
    <source>
        <dbReference type="EMBL" id="TQK75631.1"/>
    </source>
</evidence>
<dbReference type="GO" id="GO:1990077">
    <property type="term" value="C:primosome complex"/>
    <property type="evidence" value="ECO:0007669"/>
    <property type="project" value="UniProtKB-UniRule"/>
</dbReference>
<dbReference type="OrthoDB" id="3177118at2"/>
<dbReference type="RefSeq" id="WP_142111014.1">
    <property type="nucleotide sequence ID" value="NZ_BAAATB010000003.1"/>
</dbReference>
<evidence type="ECO:0000313" key="12">
    <source>
        <dbReference type="Proteomes" id="UP000316181"/>
    </source>
</evidence>
<keyword evidence="4 8" id="KW-0547">Nucleotide-binding</keyword>
<evidence type="ECO:0000256" key="8">
    <source>
        <dbReference type="HAMAP-Rule" id="MF_00983"/>
    </source>
</evidence>
<feature type="domain" description="Primosomal protein N' 3' DNA-binding" evidence="10">
    <location>
        <begin position="47"/>
        <end position="138"/>
    </location>
</feature>
<keyword evidence="7 8" id="KW-0238">DNA-binding</keyword>
<organism evidence="11 12">
    <name type="scientific">Rarobacter incanus</name>
    <dbReference type="NCBI Taxonomy" id="153494"/>
    <lineage>
        <taxon>Bacteria</taxon>
        <taxon>Bacillati</taxon>
        <taxon>Actinomycetota</taxon>
        <taxon>Actinomycetes</taxon>
        <taxon>Micrococcales</taxon>
        <taxon>Rarobacteraceae</taxon>
        <taxon>Rarobacter</taxon>
    </lineage>
</organism>
<dbReference type="GO" id="GO:0006269">
    <property type="term" value="P:DNA replication, synthesis of primer"/>
    <property type="evidence" value="ECO:0007669"/>
    <property type="project" value="UniProtKB-KW"/>
</dbReference>
<comment type="caution">
    <text evidence="11">The sequence shown here is derived from an EMBL/GenBank/DDBJ whole genome shotgun (WGS) entry which is preliminary data.</text>
</comment>
<keyword evidence="5 8" id="KW-0862">Zinc</keyword>
<feature type="binding site" evidence="8">
    <location>
        <position position="522"/>
    </location>
    <ligand>
        <name>Zn(2+)</name>
        <dbReference type="ChEBI" id="CHEBI:29105"/>
        <label>1</label>
    </ligand>
</feature>
<dbReference type="Proteomes" id="UP000316181">
    <property type="component" value="Unassembled WGS sequence"/>
</dbReference>
<feature type="compositionally biased region" description="Basic and acidic residues" evidence="9">
    <location>
        <begin position="165"/>
        <end position="179"/>
    </location>
</feature>
<dbReference type="GO" id="GO:0043138">
    <property type="term" value="F:3'-5' DNA helicase activity"/>
    <property type="evidence" value="ECO:0007669"/>
    <property type="project" value="TreeGrafter"/>
</dbReference>
<feature type="binding site" evidence="8">
    <location>
        <position position="557"/>
    </location>
    <ligand>
        <name>Zn(2+)</name>
        <dbReference type="ChEBI" id="CHEBI:29105"/>
        <label>2</label>
    </ligand>
</feature>
<dbReference type="GO" id="GO:0006302">
    <property type="term" value="P:double-strand break repair"/>
    <property type="evidence" value="ECO:0007669"/>
    <property type="project" value="InterPro"/>
</dbReference>
<comment type="subunit">
    <text evidence="8">Component of the replication restart primosome.</text>
</comment>
<dbReference type="InterPro" id="IPR041222">
    <property type="entry name" value="PriA_3primeBD"/>
</dbReference>
<dbReference type="PANTHER" id="PTHR30580">
    <property type="entry name" value="PRIMOSOMAL PROTEIN N"/>
    <property type="match status" value="1"/>
</dbReference>
<keyword evidence="2 8" id="KW-0235">DNA replication</keyword>
<dbReference type="Gene3D" id="3.40.50.300">
    <property type="entry name" value="P-loop containing nucleotide triphosphate hydrolases"/>
    <property type="match status" value="1"/>
</dbReference>
<dbReference type="Pfam" id="PF17764">
    <property type="entry name" value="PriA_3primeBD"/>
    <property type="match status" value="1"/>
</dbReference>
<evidence type="ECO:0000256" key="9">
    <source>
        <dbReference type="SAM" id="MobiDB-lite"/>
    </source>
</evidence>
<dbReference type="PANTHER" id="PTHR30580:SF0">
    <property type="entry name" value="PRIMOSOMAL PROTEIN N"/>
    <property type="match status" value="1"/>
</dbReference>
<feature type="region of interest" description="Disordered" evidence="9">
    <location>
        <begin position="1"/>
        <end position="29"/>
    </location>
</feature>
<dbReference type="InterPro" id="IPR027417">
    <property type="entry name" value="P-loop_NTPase"/>
</dbReference>
<dbReference type="GO" id="GO:0005524">
    <property type="term" value="F:ATP binding"/>
    <property type="evidence" value="ECO:0007669"/>
    <property type="project" value="UniProtKB-UniRule"/>
</dbReference>
<feature type="binding site" evidence="8">
    <location>
        <position position="519"/>
    </location>
    <ligand>
        <name>Zn(2+)</name>
        <dbReference type="ChEBI" id="CHEBI:29105"/>
        <label>1</label>
    </ligand>
</feature>
<evidence type="ECO:0000256" key="3">
    <source>
        <dbReference type="ARBA" id="ARBA00022723"/>
    </source>
</evidence>
<evidence type="ECO:0000259" key="10">
    <source>
        <dbReference type="Pfam" id="PF17764"/>
    </source>
</evidence>
<sequence length="807" mass="84473">MATNDAGDQLALPGLPRPRQRRQGRSSGVPIAATNPVVRVIPDVGVAHLDREFDYAVPVKHDNEVVPGARVRVRFGGRDVDALVVERGDTTDFEGELQPIRRVISPVCVAPPATLELCRRVADYYAATVADVFAVAIPPRHARAEASVLATGVARDSGAANDPGVNERDSAWDGGRADAPRASGALVDGGSANGWRASGALADAPRPSCARADVPWPSGALVDGGSASAGRADAPRAAAVPVGSPRVPGSAQPSSAGAAFHAVWGDYPGGSAFLNRIAGRQGVRAVWQVLPHAQHPWPAWVRGIVSAVQTVTDVGRGAVVVVPDDRDVTLLCAALAEIGLSEWTPASPGGSYVRLQASQGIAARYGAYVATATGRVRVVVGTRSAAFAPVADLGLIAVWDDADSSHRAERFPRTTTLEVVRIRAEIEHCAVLLASDAVSLRAHQLTDDAWAHLLTAPRQLVRHRAPRVNAIDDLERERGGGEGHTRMPPQVWRTIRDGLRSGPVLVQVPRGGYIVALACATCRASARCKKCEGPLQMTAGTAQNQRFDAANAQCAWCGALGGSWRCAECGDTHLRSVRIGSQRTADELGRAFPHTAVRVSGLASSTGVIDAVSARPELVVATPGAEPRAAGGYAAAALLDADAMAAGAHLDTEVRAFARWIRAASLVRSADEGGIVSIVAGGAVTAVQALVRWDPAGYAARELADRRQAHLPPAVRFAALYGPSFEVADAVSHLRGIPHATILGPAPWEDGGASSQAPTLEPSVRALVCVPHQQGAELAHLMRTQRALASANRRLGQTRIELDPQDL</sequence>
<dbReference type="EMBL" id="VFNV01000001">
    <property type="protein sequence ID" value="TQK75631.1"/>
    <property type="molecule type" value="Genomic_DNA"/>
</dbReference>
<evidence type="ECO:0000256" key="5">
    <source>
        <dbReference type="ARBA" id="ARBA00022833"/>
    </source>
</evidence>
<evidence type="ECO:0000256" key="6">
    <source>
        <dbReference type="ARBA" id="ARBA00022840"/>
    </source>
</evidence>
<reference evidence="11 12" key="1">
    <citation type="submission" date="2019-06" db="EMBL/GenBank/DDBJ databases">
        <title>Sequencing the genomes of 1000 actinobacteria strains.</title>
        <authorList>
            <person name="Klenk H.-P."/>
        </authorList>
    </citation>
    <scope>NUCLEOTIDE SEQUENCE [LARGE SCALE GENOMIC DNA]</scope>
    <source>
        <strain evidence="11 12">DSM 10596</strain>
    </source>
</reference>
<keyword evidence="6 8" id="KW-0067">ATP-binding</keyword>
<dbReference type="HAMAP" id="MF_00983">
    <property type="entry name" value="PriA"/>
    <property type="match status" value="1"/>
</dbReference>
<evidence type="ECO:0000256" key="2">
    <source>
        <dbReference type="ARBA" id="ARBA00022705"/>
    </source>
</evidence>
<name>A0A542SLY1_9MICO</name>
<keyword evidence="11" id="KW-0347">Helicase</keyword>
<accession>A0A542SLY1</accession>
<feature type="binding site" evidence="8">
    <location>
        <position position="554"/>
    </location>
    <ligand>
        <name>Zn(2+)</name>
        <dbReference type="ChEBI" id="CHEBI:29105"/>
        <label>2</label>
    </ligand>
</feature>
<comment type="caution">
    <text evidence="8">As this protein does not have any detectable helicase domains, it probably does not have helicase activity.</text>
</comment>
<gene>
    <name evidence="8" type="primary">priA</name>
    <name evidence="11" type="ORF">FB389_0262</name>
</gene>
<evidence type="ECO:0000256" key="4">
    <source>
        <dbReference type="ARBA" id="ARBA00022741"/>
    </source>
</evidence>
<dbReference type="GO" id="GO:0008270">
    <property type="term" value="F:zinc ion binding"/>
    <property type="evidence" value="ECO:0007669"/>
    <property type="project" value="UniProtKB-UniRule"/>
</dbReference>
<dbReference type="GO" id="GO:0003677">
    <property type="term" value="F:DNA binding"/>
    <property type="evidence" value="ECO:0007669"/>
    <property type="project" value="UniProtKB-UniRule"/>
</dbReference>